<evidence type="ECO:0000256" key="1">
    <source>
        <dbReference type="ARBA" id="ARBA00015125"/>
    </source>
</evidence>
<dbReference type="PANTHER" id="PTHR44757:SF2">
    <property type="entry name" value="BIOFILM ARCHITECTURE MAINTENANCE PROTEIN MBAA"/>
    <property type="match status" value="1"/>
</dbReference>
<sequence>MAFLELNADDIKALRELHAELERAPDTLTQQFYAHLRRFPDLDRLIQAHDVERLHRSQAAHFSSLTAGTYDRAYAESRQRVGSAHQRIGLAPEWFLGAYRKYLAALLPALWETYSAQPARFQRALEALLKALFLDVGLTLDAYFEADKKAIVAERERSDQVVKIFRATSLAVGSEFLSSLAKELADVLGVEYAMVSTLDDAEFSQASTLTVVHCGQSEPNFQYDLEGSPCASVLRKGVCVYPSGVQALFPMDAALRQMQLECYAGIPLHTRTGMPIGVLAVFGNRPLADPARAARMLEIFSLRAETELEHMRIEADAADSMAQFRSAFAQAGVGMLHVSTDGTVLRANARAARLLGADPTDLAGRNIEVYLPLSGLAQMLAQLRQSDEPLALEPVAPNCRKADCLLQISVSLVRHAGNCHYFQLVLDDISARRRLEEARRLHRRALDNSPSGVLIIDAGRPQRPVVYVNQALQSMSGYSEAELLACDAGLLYSLAEDQDRVEEFRLAISERREARAELHQIRKDGSFYWTDTLLSPVPDETGLVTHFVVIQTDITQTKQAQEQLAFSATHDALTGLPNRTLLADRLHQAALHAHRHGGLMALLFIDIDQFKVINDGYGHEAGDCLLVEIAQRISSALRAEDTVARYGGDEFVVVLGDLTDTSRVKCICSALLQVISQPFVLSGQEVNPTASIGVAILPLDTADPTALYRYADMALYRAKDLGRANFQFFSSELNARLQERMALEAALRCALRSDGIRVEYQPIVDLCTGRAVGVEALARWTDRHLGVVTPDRFIRVAEECGLISDLGRRILQLACRDLSHWLAAGRTAMQISVNVSVRQFREADLIEQVSAALELAQLPPELLCLEITESVMLQDTQANETTLRRLKELGVSLAMDDFGTGYSSLSYLKRLPFDKVKIDRSFVRDLAVDPGDAALVRSIISMAHDLGIAVVAEGVETVEQCRFLKRHGCDLIQGYLFSKPLPADAIETLDAEGRCLTCPLESEAAP</sequence>
<dbReference type="NCBIfam" id="TIGR00254">
    <property type="entry name" value="GGDEF"/>
    <property type="match status" value="1"/>
</dbReference>
<evidence type="ECO:0000313" key="9">
    <source>
        <dbReference type="Proteomes" id="UP000613266"/>
    </source>
</evidence>
<evidence type="ECO:0000259" key="7">
    <source>
        <dbReference type="PROSITE" id="PS50887"/>
    </source>
</evidence>
<dbReference type="InterPro" id="IPR001633">
    <property type="entry name" value="EAL_dom"/>
</dbReference>
<name>A0A931J2Z7_9BURK</name>
<dbReference type="Pfam" id="PF00563">
    <property type="entry name" value="EAL"/>
    <property type="match status" value="1"/>
</dbReference>
<dbReference type="GO" id="GO:0020037">
    <property type="term" value="F:heme binding"/>
    <property type="evidence" value="ECO:0007669"/>
    <property type="project" value="InterPro"/>
</dbReference>
<dbReference type="Gene3D" id="3.30.450.20">
    <property type="entry name" value="PAS domain"/>
    <property type="match status" value="2"/>
</dbReference>
<dbReference type="PROSITE" id="PS50112">
    <property type="entry name" value="PAS"/>
    <property type="match status" value="2"/>
</dbReference>
<dbReference type="Gene3D" id="1.10.490.10">
    <property type="entry name" value="Globins"/>
    <property type="match status" value="1"/>
</dbReference>
<dbReference type="InterPro" id="IPR044398">
    <property type="entry name" value="Globin-sensor_dom"/>
</dbReference>
<dbReference type="SMART" id="SM00267">
    <property type="entry name" value="GGDEF"/>
    <property type="match status" value="1"/>
</dbReference>
<evidence type="ECO:0000256" key="2">
    <source>
        <dbReference type="ARBA" id="ARBA00029839"/>
    </source>
</evidence>
<dbReference type="InterPro" id="IPR052155">
    <property type="entry name" value="Biofilm_reg_signaling"/>
</dbReference>
<dbReference type="GO" id="GO:0071111">
    <property type="term" value="F:cyclic-guanylate-specific phosphodiesterase activity"/>
    <property type="evidence" value="ECO:0007669"/>
    <property type="project" value="UniProtKB-EC"/>
</dbReference>
<dbReference type="InterPro" id="IPR035965">
    <property type="entry name" value="PAS-like_dom_sf"/>
</dbReference>
<dbReference type="SMART" id="SM00091">
    <property type="entry name" value="PAS"/>
    <property type="match status" value="2"/>
</dbReference>
<feature type="domain" description="PAS" evidence="4">
    <location>
        <begin position="320"/>
        <end position="372"/>
    </location>
</feature>
<dbReference type="SUPFAM" id="SSF141868">
    <property type="entry name" value="EAL domain-like"/>
    <property type="match status" value="1"/>
</dbReference>
<dbReference type="GO" id="GO:0006355">
    <property type="term" value="P:regulation of DNA-templated transcription"/>
    <property type="evidence" value="ECO:0007669"/>
    <property type="project" value="InterPro"/>
</dbReference>
<dbReference type="SUPFAM" id="SSF55785">
    <property type="entry name" value="PYP-like sensor domain (PAS domain)"/>
    <property type="match status" value="2"/>
</dbReference>
<dbReference type="InterPro" id="IPR043128">
    <property type="entry name" value="Rev_trsase/Diguanyl_cyclase"/>
</dbReference>
<feature type="domain" description="GGDEF" evidence="7">
    <location>
        <begin position="598"/>
        <end position="731"/>
    </location>
</feature>
<dbReference type="GO" id="GO:0019825">
    <property type="term" value="F:oxygen binding"/>
    <property type="evidence" value="ECO:0007669"/>
    <property type="project" value="InterPro"/>
</dbReference>
<dbReference type="Gene3D" id="3.30.450.40">
    <property type="match status" value="1"/>
</dbReference>
<dbReference type="Pfam" id="PF13426">
    <property type="entry name" value="PAS_9"/>
    <property type="match status" value="1"/>
</dbReference>
<dbReference type="RefSeq" id="WP_198110404.1">
    <property type="nucleotide sequence ID" value="NZ_JAEDAK010000004.1"/>
</dbReference>
<proteinExistence type="predicted"/>
<dbReference type="InterPro" id="IPR012292">
    <property type="entry name" value="Globin/Proto"/>
</dbReference>
<organism evidence="8 9">
    <name type="scientific">Inhella proteolytica</name>
    <dbReference type="NCBI Taxonomy" id="2795029"/>
    <lineage>
        <taxon>Bacteria</taxon>
        <taxon>Pseudomonadati</taxon>
        <taxon>Pseudomonadota</taxon>
        <taxon>Betaproteobacteria</taxon>
        <taxon>Burkholderiales</taxon>
        <taxon>Sphaerotilaceae</taxon>
        <taxon>Inhella</taxon>
    </lineage>
</organism>
<dbReference type="InterPro" id="IPR035919">
    <property type="entry name" value="EAL_sf"/>
</dbReference>
<dbReference type="Pfam" id="PF00989">
    <property type="entry name" value="PAS"/>
    <property type="match status" value="1"/>
</dbReference>
<dbReference type="Gene3D" id="3.20.20.450">
    <property type="entry name" value="EAL domain"/>
    <property type="match status" value="1"/>
</dbReference>
<dbReference type="Proteomes" id="UP000613266">
    <property type="component" value="Unassembled WGS sequence"/>
</dbReference>
<reference evidence="8" key="1">
    <citation type="submission" date="2020-12" db="EMBL/GenBank/DDBJ databases">
        <title>The genome sequence of Inhella sp. 1Y17.</title>
        <authorList>
            <person name="Liu Y."/>
        </authorList>
    </citation>
    <scope>NUCLEOTIDE SEQUENCE</scope>
    <source>
        <strain evidence="8">1Y17</strain>
    </source>
</reference>
<dbReference type="SMART" id="SM00052">
    <property type="entry name" value="EAL"/>
    <property type="match status" value="1"/>
</dbReference>
<dbReference type="SUPFAM" id="SSF55781">
    <property type="entry name" value="GAF domain-like"/>
    <property type="match status" value="1"/>
</dbReference>
<evidence type="ECO:0000313" key="8">
    <source>
        <dbReference type="EMBL" id="MBH9576793.1"/>
    </source>
</evidence>
<dbReference type="GO" id="GO:0071732">
    <property type="term" value="P:cellular response to nitric oxide"/>
    <property type="evidence" value="ECO:0007669"/>
    <property type="project" value="UniProtKB-ARBA"/>
</dbReference>
<evidence type="ECO:0000256" key="3">
    <source>
        <dbReference type="ARBA" id="ARBA00051114"/>
    </source>
</evidence>
<dbReference type="PROSITE" id="PS50113">
    <property type="entry name" value="PAC"/>
    <property type="match status" value="1"/>
</dbReference>
<feature type="domain" description="EAL" evidence="6">
    <location>
        <begin position="740"/>
        <end position="994"/>
    </location>
</feature>
<accession>A0A931J2Z7</accession>
<dbReference type="CDD" id="cd01948">
    <property type="entry name" value="EAL"/>
    <property type="match status" value="1"/>
</dbReference>
<dbReference type="Pfam" id="PF00990">
    <property type="entry name" value="GGDEF"/>
    <property type="match status" value="1"/>
</dbReference>
<protein>
    <recommendedName>
        <fullName evidence="1">Diguanylate cyclase DosC</fullName>
    </recommendedName>
    <alternativeName>
        <fullName evidence="2">Direct oxygen-sensing cyclase</fullName>
    </alternativeName>
</protein>
<dbReference type="InterPro" id="IPR029016">
    <property type="entry name" value="GAF-like_dom_sf"/>
</dbReference>
<dbReference type="AlphaFoldDB" id="A0A931J2Z7"/>
<dbReference type="FunFam" id="3.30.70.270:FF:000001">
    <property type="entry name" value="Diguanylate cyclase domain protein"/>
    <property type="match status" value="1"/>
</dbReference>
<dbReference type="Pfam" id="PF11563">
    <property type="entry name" value="Protoglobin"/>
    <property type="match status" value="1"/>
</dbReference>
<feature type="domain" description="PAS" evidence="4">
    <location>
        <begin position="438"/>
        <end position="500"/>
    </location>
</feature>
<dbReference type="PANTHER" id="PTHR44757">
    <property type="entry name" value="DIGUANYLATE CYCLASE DGCP"/>
    <property type="match status" value="1"/>
</dbReference>
<comment type="caution">
    <text evidence="8">The sequence shown here is derived from an EMBL/GenBank/DDBJ whole genome shotgun (WGS) entry which is preliminary data.</text>
</comment>
<dbReference type="Gene3D" id="3.30.70.270">
    <property type="match status" value="1"/>
</dbReference>
<dbReference type="InterPro" id="IPR003018">
    <property type="entry name" value="GAF"/>
</dbReference>
<evidence type="ECO:0000259" key="4">
    <source>
        <dbReference type="PROSITE" id="PS50112"/>
    </source>
</evidence>
<dbReference type="SMART" id="SM00086">
    <property type="entry name" value="PAC"/>
    <property type="match status" value="1"/>
</dbReference>
<dbReference type="NCBIfam" id="TIGR00229">
    <property type="entry name" value="sensory_box"/>
    <property type="match status" value="2"/>
</dbReference>
<dbReference type="InterPro" id="IPR001610">
    <property type="entry name" value="PAC"/>
</dbReference>
<dbReference type="SUPFAM" id="SSF46458">
    <property type="entry name" value="Globin-like"/>
    <property type="match status" value="1"/>
</dbReference>
<dbReference type="PROSITE" id="PS50883">
    <property type="entry name" value="EAL"/>
    <property type="match status" value="1"/>
</dbReference>
<dbReference type="InterPro" id="IPR029787">
    <property type="entry name" value="Nucleotide_cyclase"/>
</dbReference>
<dbReference type="EMBL" id="JAEDAK010000004">
    <property type="protein sequence ID" value="MBH9576793.1"/>
    <property type="molecule type" value="Genomic_DNA"/>
</dbReference>
<dbReference type="InterPro" id="IPR000700">
    <property type="entry name" value="PAS-assoc_C"/>
</dbReference>
<dbReference type="InterPro" id="IPR000160">
    <property type="entry name" value="GGDEF_dom"/>
</dbReference>
<feature type="domain" description="PAC" evidence="5">
    <location>
        <begin position="514"/>
        <end position="566"/>
    </location>
</feature>
<evidence type="ECO:0000259" key="6">
    <source>
        <dbReference type="PROSITE" id="PS50883"/>
    </source>
</evidence>
<dbReference type="Pfam" id="PF01590">
    <property type="entry name" value="GAF"/>
    <property type="match status" value="1"/>
</dbReference>
<dbReference type="SUPFAM" id="SSF55073">
    <property type="entry name" value="Nucleotide cyclase"/>
    <property type="match status" value="1"/>
</dbReference>
<dbReference type="InterPro" id="IPR013767">
    <property type="entry name" value="PAS_fold"/>
</dbReference>
<dbReference type="PROSITE" id="PS50887">
    <property type="entry name" value="GGDEF"/>
    <property type="match status" value="1"/>
</dbReference>
<comment type="catalytic activity">
    <reaction evidence="3">
        <text>3',3'-c-di-GMP + H2O = 5'-phosphoguanylyl(3'-&gt;5')guanosine + H(+)</text>
        <dbReference type="Rhea" id="RHEA:24902"/>
        <dbReference type="ChEBI" id="CHEBI:15377"/>
        <dbReference type="ChEBI" id="CHEBI:15378"/>
        <dbReference type="ChEBI" id="CHEBI:58754"/>
        <dbReference type="ChEBI" id="CHEBI:58805"/>
        <dbReference type="EC" id="3.1.4.52"/>
    </reaction>
    <physiologicalReaction direction="left-to-right" evidence="3">
        <dbReference type="Rhea" id="RHEA:24903"/>
    </physiologicalReaction>
</comment>
<dbReference type="InterPro" id="IPR000014">
    <property type="entry name" value="PAS"/>
</dbReference>
<dbReference type="CDD" id="cd01949">
    <property type="entry name" value="GGDEF"/>
    <property type="match status" value="1"/>
</dbReference>
<dbReference type="CDD" id="cd00130">
    <property type="entry name" value="PAS"/>
    <property type="match status" value="2"/>
</dbReference>
<keyword evidence="9" id="KW-1185">Reference proteome</keyword>
<gene>
    <name evidence="8" type="ORF">I7X39_07740</name>
</gene>
<dbReference type="InterPro" id="IPR009050">
    <property type="entry name" value="Globin-like_sf"/>
</dbReference>
<evidence type="ECO:0000259" key="5">
    <source>
        <dbReference type="PROSITE" id="PS50113"/>
    </source>
</evidence>
<dbReference type="FunFam" id="3.20.20.450:FF:000001">
    <property type="entry name" value="Cyclic di-GMP phosphodiesterase yahA"/>
    <property type="match status" value="1"/>
</dbReference>